<dbReference type="Pfam" id="PF13385">
    <property type="entry name" value="Laminin_G_3"/>
    <property type="match status" value="1"/>
</dbReference>
<dbReference type="GO" id="GO:0015979">
    <property type="term" value="P:photosynthesis"/>
    <property type="evidence" value="ECO:0007669"/>
    <property type="project" value="UniProtKB-KW"/>
</dbReference>
<dbReference type="PANTHER" id="PTHR47199:SF2">
    <property type="entry name" value="PHOTOSYSTEM II STABILITY_ASSEMBLY FACTOR HCF136, CHLOROPLASTIC"/>
    <property type="match status" value="1"/>
</dbReference>
<dbReference type="SUPFAM" id="SSF50939">
    <property type="entry name" value="Sialidases"/>
    <property type="match status" value="1"/>
</dbReference>
<dbReference type="Gene3D" id="2.130.10.10">
    <property type="entry name" value="YVTN repeat-like/Quinoprotein amine dehydrogenase"/>
    <property type="match status" value="3"/>
</dbReference>
<evidence type="ECO:0000259" key="3">
    <source>
        <dbReference type="Pfam" id="PF14870"/>
    </source>
</evidence>
<dbReference type="InterPro" id="IPR028203">
    <property type="entry name" value="PSII_CF48-like_dom"/>
</dbReference>
<dbReference type="RefSeq" id="WP_184171642.1">
    <property type="nucleotide sequence ID" value="NZ_JACHGF010000001.1"/>
</dbReference>
<dbReference type="InterPro" id="IPR013783">
    <property type="entry name" value="Ig-like_fold"/>
</dbReference>
<dbReference type="GO" id="GO:0004553">
    <property type="term" value="F:hydrolase activity, hydrolyzing O-glycosyl compounds"/>
    <property type="evidence" value="ECO:0007669"/>
    <property type="project" value="UniProtKB-ARBA"/>
</dbReference>
<dbReference type="Gene3D" id="2.60.40.10">
    <property type="entry name" value="Immunoglobulins"/>
    <property type="match status" value="1"/>
</dbReference>
<comment type="caution">
    <text evidence="4">The sequence shown here is derived from an EMBL/GenBank/DDBJ whole genome shotgun (WGS) entry which is preliminary data.</text>
</comment>
<reference evidence="4 5" key="1">
    <citation type="submission" date="2020-08" db="EMBL/GenBank/DDBJ databases">
        <title>Genomic Encyclopedia of Type Strains, Phase IV (KMG-IV): sequencing the most valuable type-strain genomes for metagenomic binning, comparative biology and taxonomic classification.</title>
        <authorList>
            <person name="Goeker M."/>
        </authorList>
    </citation>
    <scope>NUCLEOTIDE SEQUENCE [LARGE SCALE GENOMIC DNA]</scope>
    <source>
        <strain evidence="4 5">DSM 105074</strain>
    </source>
</reference>
<sequence length="1048" mass="112463">MPKVSPVLPGKTVQSLFSRQWLFVFLLAFCCFTFVQAQPGLVASYPFDGTFSDQSDYANHALATGNPTFTTDRHGQAGRALSLSGCGNAQFLRVPHSASLQLSQGATFAFWAKIDLSSGMDPGTGTCNVNGRQVFFSKAGDGWGTSRPGIQGLTYPQSGQQRLDFESSTNSGQVNTGTLRPLPGAAWHHYAYVLSTSQVRLFVDGQLVHTQAVSLSFAEANGQDLYLGVMGPKTAPVLGVTYWYPLAGALDDFRVFNRALTDEEISTVYTADCDPVAVLPAGDVTICDGQQVLLQASLPANVQAQWLRNGQPIPQATLDSLLVTQSGAYQVEATPREGLPYLAMPGPGSTLNDLQFVGGTSGWIVGDHGTLLKTTNGSTWDTIPTGRTEHLYAVHFVNTQIGWMGGASGLLLKSTNGGTSWSPQSLPVTGSVQKIQFFSEQAGYVLADRLLFKTTNGGSTWTTVTLPTASGLEDIAFVDADFGWIASDTQIYKTENGGSTWSLQKTVTACLLSKTEKVYALDRNSCWAFYTVCPNNLLTTALVRTSNGGATWTEHNIVVPANFPSPFTVADVQFTDVQNGYAIGRVFKRQFASGPGVNGGAVFRTSDGGQTWSMDYDNPYETYPLSISFRNSSTGLVVGRGGLMVNVYSAGGIYNNYFTRTYQNLNSVAGVGNYLLAVGGTARDTENGPHPDSRAVTLTSTSAGQSWTKQENMNAYTLYQVKFKNNQFGWRVGYGVLSRTTDGGATWNDFYGNTMPQAKRFIISKAYFQTETTGWYLLRNTSFGPASLYRFSGTSQTLENVPYKDANDPYETTLLDLQFVNDNVGFVTTSNGKLIKTTNGGTTWTVHLVKANHRLSSCFFVSEQVGWVLGENGLVLKTTNGGQSWTEQPTGFAVSLNGLNFLSEQVGYVVGGGGTLLKTTNGGTSWSRITTGTFNTLNDINFSTPGQAWIVGEWGTVLKFDAAQSSCTSTSLAVNVTVTPGGVCESVASGAWGNAATWGCGRVPLVCDQVIISPNHVVSLSDVAQVRGVEIRQNGQLSLQGGNLLVDN</sequence>
<accession>A0A840THV4</accession>
<proteinExistence type="predicted"/>
<dbReference type="SUPFAM" id="SSF49899">
    <property type="entry name" value="Concanavalin A-like lectins/glucanases"/>
    <property type="match status" value="1"/>
</dbReference>
<feature type="domain" description="Photosynthesis system II assembly factor Ycf48/Hcf136-like" evidence="3">
    <location>
        <begin position="896"/>
        <end position="960"/>
    </location>
</feature>
<evidence type="ECO:0000313" key="4">
    <source>
        <dbReference type="EMBL" id="MBB5282861.1"/>
    </source>
</evidence>
<dbReference type="PANTHER" id="PTHR47199">
    <property type="entry name" value="PHOTOSYSTEM II STABILITY/ASSEMBLY FACTOR HCF136, CHLOROPLASTIC"/>
    <property type="match status" value="1"/>
</dbReference>
<dbReference type="InterPro" id="IPR013320">
    <property type="entry name" value="ConA-like_dom_sf"/>
</dbReference>
<dbReference type="Proteomes" id="UP000557307">
    <property type="component" value="Unassembled WGS sequence"/>
</dbReference>
<evidence type="ECO:0000256" key="2">
    <source>
        <dbReference type="ARBA" id="ARBA00023276"/>
    </source>
</evidence>
<feature type="domain" description="Photosynthesis system II assembly factor Ycf48/Hcf136-like" evidence="3">
    <location>
        <begin position="376"/>
        <end position="466"/>
    </location>
</feature>
<protein>
    <submittedName>
        <fullName evidence="4">Photosystem II stability/assembly factor-like uncharacterized protein</fullName>
    </submittedName>
</protein>
<dbReference type="Gene3D" id="2.60.120.200">
    <property type="match status" value="1"/>
</dbReference>
<dbReference type="AlphaFoldDB" id="A0A840THV4"/>
<evidence type="ECO:0000256" key="1">
    <source>
        <dbReference type="ARBA" id="ARBA00022531"/>
    </source>
</evidence>
<dbReference type="SUPFAM" id="SSF110296">
    <property type="entry name" value="Oligoxyloglucan reducing end-specific cellobiohydrolase"/>
    <property type="match status" value="2"/>
</dbReference>
<keyword evidence="5" id="KW-1185">Reference proteome</keyword>
<feature type="domain" description="Photosynthesis system II assembly factor Ycf48/Hcf136-like" evidence="3">
    <location>
        <begin position="800"/>
        <end position="887"/>
    </location>
</feature>
<dbReference type="Pfam" id="PF14870">
    <property type="entry name" value="PSII_BNR"/>
    <property type="match status" value="3"/>
</dbReference>
<dbReference type="EMBL" id="JACHGF010000001">
    <property type="protein sequence ID" value="MBB5282861.1"/>
    <property type="molecule type" value="Genomic_DNA"/>
</dbReference>
<dbReference type="GO" id="GO:0005975">
    <property type="term" value="P:carbohydrate metabolic process"/>
    <property type="evidence" value="ECO:0007669"/>
    <property type="project" value="UniProtKB-ARBA"/>
</dbReference>
<gene>
    <name evidence="4" type="ORF">HNQ92_000982</name>
</gene>
<keyword evidence="2" id="KW-0604">Photosystem II</keyword>
<dbReference type="InterPro" id="IPR036278">
    <property type="entry name" value="Sialidase_sf"/>
</dbReference>
<evidence type="ECO:0000313" key="5">
    <source>
        <dbReference type="Proteomes" id="UP000557307"/>
    </source>
</evidence>
<dbReference type="InterPro" id="IPR015943">
    <property type="entry name" value="WD40/YVTN_repeat-like_dom_sf"/>
</dbReference>
<keyword evidence="1" id="KW-0602">Photosynthesis</keyword>
<dbReference type="GO" id="GO:0009523">
    <property type="term" value="C:photosystem II"/>
    <property type="evidence" value="ECO:0007669"/>
    <property type="project" value="UniProtKB-KW"/>
</dbReference>
<name>A0A840THV4_9BACT</name>
<organism evidence="4 5">
    <name type="scientific">Rhabdobacter roseus</name>
    <dbReference type="NCBI Taxonomy" id="1655419"/>
    <lineage>
        <taxon>Bacteria</taxon>
        <taxon>Pseudomonadati</taxon>
        <taxon>Bacteroidota</taxon>
        <taxon>Cytophagia</taxon>
        <taxon>Cytophagales</taxon>
        <taxon>Cytophagaceae</taxon>
        <taxon>Rhabdobacter</taxon>
    </lineage>
</organism>